<feature type="transmembrane region" description="Helical" evidence="7">
    <location>
        <begin position="477"/>
        <end position="497"/>
    </location>
</feature>
<sequence>MSIVDQSGQRTSVGAHPPTVRHPWLGLAILTLPVFLISMDMSVLYLATPTLAEQLRPTATEQLWILDIYGFLIAGLLITMGNLGDRIGRRRVLLVGSMVFGAGSVIAAFAPDPAVLIAARALMGVGGATLMPATLSLITNMFPDTRIRSRAIGVWTAAFAGGSAIGPVVGGVLLHHFWWGSVFLINVPVLVVFLAFAPFLVPEYRSGSGDPFDVAGIVLSLAAILPIVYAIKHLAAEGVDATGVVIGLFGVAMLIAFVVQQRRARFPLVDLTLFGNAGFTVAVLVALLGMLSLSAMFYLTGIYLQTVLDQDVLAAALAGIPAAITVAAFSVGASRLVAALGVRWTFVFALVAAAVGNAGLIGLGVSQGLWLYMISTSIAGVGYGVMFSVVSEVAVAAVPVHRSGAAAGISETCFELGSALGLAVLGSLATLVFTRESDGRFGDTLADTLDHAATLPGTQGAELAAAARAAFVDGLHVTSIVNVVTLLLIVVGVYFGLRVRRPRALRALNRAADPMPELKYRSRHQ</sequence>
<dbReference type="EMBL" id="FTNT01000004">
    <property type="protein sequence ID" value="SIR95729.1"/>
    <property type="molecule type" value="Genomic_DNA"/>
</dbReference>
<dbReference type="PROSITE" id="PS50850">
    <property type="entry name" value="MFS"/>
    <property type="match status" value="1"/>
</dbReference>
<evidence type="ECO:0000256" key="2">
    <source>
        <dbReference type="ARBA" id="ARBA00022448"/>
    </source>
</evidence>
<dbReference type="Gene3D" id="1.20.1250.20">
    <property type="entry name" value="MFS general substrate transporter like domains"/>
    <property type="match status" value="1"/>
</dbReference>
<dbReference type="InterPro" id="IPR011701">
    <property type="entry name" value="MFS"/>
</dbReference>
<dbReference type="PRINTS" id="PR01036">
    <property type="entry name" value="TCRTETB"/>
</dbReference>
<evidence type="ECO:0000256" key="5">
    <source>
        <dbReference type="ARBA" id="ARBA00022989"/>
    </source>
</evidence>
<evidence type="ECO:0000256" key="6">
    <source>
        <dbReference type="ARBA" id="ARBA00023136"/>
    </source>
</evidence>
<dbReference type="AlphaFoldDB" id="A0A1N7F5Z5"/>
<feature type="domain" description="Major facilitator superfamily (MFS) profile" evidence="8">
    <location>
        <begin position="26"/>
        <end position="500"/>
    </location>
</feature>
<feature type="transmembrane region" description="Helical" evidence="7">
    <location>
        <begin position="117"/>
        <end position="139"/>
    </location>
</feature>
<evidence type="ECO:0000256" key="1">
    <source>
        <dbReference type="ARBA" id="ARBA00004651"/>
    </source>
</evidence>
<keyword evidence="2" id="KW-0813">Transport</keyword>
<feature type="transmembrane region" description="Helical" evidence="7">
    <location>
        <begin position="344"/>
        <end position="363"/>
    </location>
</feature>
<feature type="transmembrane region" description="Helical" evidence="7">
    <location>
        <begin position="369"/>
        <end position="400"/>
    </location>
</feature>
<reference evidence="9 10" key="1">
    <citation type="submission" date="2017-01" db="EMBL/GenBank/DDBJ databases">
        <authorList>
            <person name="Mah S.A."/>
            <person name="Swanson W.J."/>
            <person name="Moy G.W."/>
            <person name="Vacquier V.D."/>
        </authorList>
    </citation>
    <scope>NUCLEOTIDE SEQUENCE [LARGE SCALE GENOMIC DNA]</scope>
    <source>
        <strain evidence="9 10">CPCC 203464</strain>
    </source>
</reference>
<evidence type="ECO:0000256" key="4">
    <source>
        <dbReference type="ARBA" id="ARBA00022692"/>
    </source>
</evidence>
<feature type="transmembrane region" description="Helical" evidence="7">
    <location>
        <begin position="151"/>
        <end position="170"/>
    </location>
</feature>
<keyword evidence="5 7" id="KW-1133">Transmembrane helix</keyword>
<dbReference type="InterPro" id="IPR036259">
    <property type="entry name" value="MFS_trans_sf"/>
</dbReference>
<keyword evidence="4 7" id="KW-0812">Transmembrane</keyword>
<dbReference type="GO" id="GO:0022857">
    <property type="term" value="F:transmembrane transporter activity"/>
    <property type="evidence" value="ECO:0007669"/>
    <property type="project" value="InterPro"/>
</dbReference>
<evidence type="ECO:0000313" key="9">
    <source>
        <dbReference type="EMBL" id="SIR95729.1"/>
    </source>
</evidence>
<feature type="transmembrane region" description="Helical" evidence="7">
    <location>
        <begin position="176"/>
        <end position="200"/>
    </location>
</feature>
<proteinExistence type="predicted"/>
<name>A0A1N7F5Z5_9NOCA</name>
<dbReference type="PANTHER" id="PTHR42718:SF47">
    <property type="entry name" value="METHYL VIOLOGEN RESISTANCE PROTEIN SMVA"/>
    <property type="match status" value="1"/>
</dbReference>
<feature type="transmembrane region" description="Helical" evidence="7">
    <location>
        <begin position="412"/>
        <end position="433"/>
    </location>
</feature>
<protein>
    <submittedName>
        <fullName evidence="9">MFS transporter, DHA2 family, multidrug resistance protein</fullName>
    </submittedName>
</protein>
<dbReference type="InterPro" id="IPR020846">
    <property type="entry name" value="MFS_dom"/>
</dbReference>
<evidence type="ECO:0000259" key="8">
    <source>
        <dbReference type="PROSITE" id="PS50850"/>
    </source>
</evidence>
<dbReference type="SUPFAM" id="SSF103473">
    <property type="entry name" value="MFS general substrate transporter"/>
    <property type="match status" value="1"/>
</dbReference>
<dbReference type="STRING" id="1344003.SAMN05445060_1842"/>
<evidence type="ECO:0000313" key="10">
    <source>
        <dbReference type="Proteomes" id="UP000186218"/>
    </source>
</evidence>
<dbReference type="Gene3D" id="1.20.1720.10">
    <property type="entry name" value="Multidrug resistance protein D"/>
    <property type="match status" value="1"/>
</dbReference>
<comment type="subcellular location">
    <subcellularLocation>
        <location evidence="1">Cell membrane</location>
        <topology evidence="1">Multi-pass membrane protein</topology>
    </subcellularLocation>
</comment>
<dbReference type="Pfam" id="PF07690">
    <property type="entry name" value="MFS_1"/>
    <property type="match status" value="1"/>
</dbReference>
<dbReference type="GO" id="GO:0005886">
    <property type="term" value="C:plasma membrane"/>
    <property type="evidence" value="ECO:0007669"/>
    <property type="project" value="UniProtKB-SubCell"/>
</dbReference>
<accession>A0A1N7F5Z5</accession>
<keyword evidence="3" id="KW-1003">Cell membrane</keyword>
<organism evidence="9 10">
    <name type="scientific">Williamsia sterculiae</name>
    <dbReference type="NCBI Taxonomy" id="1344003"/>
    <lineage>
        <taxon>Bacteria</taxon>
        <taxon>Bacillati</taxon>
        <taxon>Actinomycetota</taxon>
        <taxon>Actinomycetes</taxon>
        <taxon>Mycobacteriales</taxon>
        <taxon>Nocardiaceae</taxon>
        <taxon>Williamsia</taxon>
    </lineage>
</organism>
<keyword evidence="6 7" id="KW-0472">Membrane</keyword>
<dbReference type="PANTHER" id="PTHR42718">
    <property type="entry name" value="MAJOR FACILITATOR SUPERFAMILY MULTIDRUG TRANSPORTER MFSC"/>
    <property type="match status" value="1"/>
</dbReference>
<feature type="transmembrane region" description="Helical" evidence="7">
    <location>
        <begin position="241"/>
        <end position="259"/>
    </location>
</feature>
<dbReference type="CDD" id="cd17321">
    <property type="entry name" value="MFS_MMR_MDR_like"/>
    <property type="match status" value="1"/>
</dbReference>
<feature type="transmembrane region" description="Helical" evidence="7">
    <location>
        <begin position="271"/>
        <end position="300"/>
    </location>
</feature>
<feature type="transmembrane region" description="Helical" evidence="7">
    <location>
        <begin position="92"/>
        <end position="111"/>
    </location>
</feature>
<gene>
    <name evidence="9" type="ORF">SAMN05445060_1842</name>
</gene>
<evidence type="ECO:0000256" key="3">
    <source>
        <dbReference type="ARBA" id="ARBA00022475"/>
    </source>
</evidence>
<feature type="transmembrane region" description="Helical" evidence="7">
    <location>
        <begin position="312"/>
        <end position="332"/>
    </location>
</feature>
<evidence type="ECO:0000256" key="7">
    <source>
        <dbReference type="SAM" id="Phobius"/>
    </source>
</evidence>
<dbReference type="RefSeq" id="WP_076478712.1">
    <property type="nucleotide sequence ID" value="NZ_FTNT01000004.1"/>
</dbReference>
<feature type="transmembrane region" description="Helical" evidence="7">
    <location>
        <begin position="212"/>
        <end position="235"/>
    </location>
</feature>
<keyword evidence="10" id="KW-1185">Reference proteome</keyword>
<feature type="transmembrane region" description="Helical" evidence="7">
    <location>
        <begin position="62"/>
        <end position="80"/>
    </location>
</feature>
<feature type="transmembrane region" description="Helical" evidence="7">
    <location>
        <begin position="24"/>
        <end position="47"/>
    </location>
</feature>
<dbReference type="Proteomes" id="UP000186218">
    <property type="component" value="Unassembled WGS sequence"/>
</dbReference>